<dbReference type="PANTHER" id="PTHR21098">
    <property type="entry name" value="RIBOFLAVIN SYNTHASE ALPHA CHAIN"/>
    <property type="match status" value="1"/>
</dbReference>
<keyword evidence="8 13" id="KW-0808">Transferase</keyword>
<evidence type="ECO:0000256" key="8">
    <source>
        <dbReference type="ARBA" id="ARBA00022679"/>
    </source>
</evidence>
<dbReference type="PROSITE" id="PS51177">
    <property type="entry name" value="LUMAZINE_BIND"/>
    <property type="match status" value="2"/>
</dbReference>
<evidence type="ECO:0000256" key="2">
    <source>
        <dbReference type="ARBA" id="ARBA00002803"/>
    </source>
</evidence>
<dbReference type="GO" id="GO:0009231">
    <property type="term" value="P:riboflavin biosynthetic process"/>
    <property type="evidence" value="ECO:0007669"/>
    <property type="project" value="UniProtKB-KW"/>
</dbReference>
<dbReference type="EC" id="2.5.1.9" evidence="5 10"/>
<proteinExistence type="predicted"/>
<reference evidence="13" key="1">
    <citation type="submission" date="2023-01" db="EMBL/GenBank/DDBJ databases">
        <title>Comparative Genomic Analysis of the Clinically-Derived Winkia Strain NY0527 Provides Evidence into the Taxonomic Reassignment of Winkia neuii and Characterizes Their Virulence Traits.</title>
        <authorList>
            <person name="Cai X."/>
            <person name="Peng Y."/>
            <person name="Li M."/>
            <person name="Qiu Y."/>
            <person name="Wang Y."/>
            <person name="Xu L."/>
            <person name="Hou Q."/>
        </authorList>
    </citation>
    <scope>NUCLEOTIDE SEQUENCE</scope>
    <source>
        <strain evidence="13">NY0527</strain>
    </source>
</reference>
<evidence type="ECO:0000259" key="12">
    <source>
        <dbReference type="PROSITE" id="PS51177"/>
    </source>
</evidence>
<comment type="function">
    <text evidence="2">Catalyzes the dismutation of two molecules of 6,7-dimethyl-8-ribityllumazine, resulting in the formation of riboflavin and 5-amino-6-(D-ribitylamino)uracil.</text>
</comment>
<gene>
    <name evidence="13" type="ORF">PIG85_04460</name>
</gene>
<dbReference type="KEGG" id="wne:PIG85_04460"/>
<dbReference type="NCBIfam" id="TIGR00187">
    <property type="entry name" value="ribE"/>
    <property type="match status" value="1"/>
</dbReference>
<evidence type="ECO:0000256" key="4">
    <source>
        <dbReference type="ARBA" id="ARBA00011233"/>
    </source>
</evidence>
<dbReference type="CDD" id="cd00402">
    <property type="entry name" value="Riboflavin_synthase_like"/>
    <property type="match status" value="1"/>
</dbReference>
<feature type="domain" description="Lumazine-binding" evidence="12">
    <location>
        <begin position="96"/>
        <end position="192"/>
    </location>
</feature>
<evidence type="ECO:0000313" key="13">
    <source>
        <dbReference type="EMBL" id="WCE46906.1"/>
    </source>
</evidence>
<dbReference type="InterPro" id="IPR001783">
    <property type="entry name" value="Lumazine-bd"/>
</dbReference>
<organism evidence="13 14">
    <name type="scientific">Winkia neuii subsp. anitrata</name>
    <dbReference type="NCBI Taxonomy" id="29318"/>
    <lineage>
        <taxon>Bacteria</taxon>
        <taxon>Bacillati</taxon>
        <taxon>Actinomycetota</taxon>
        <taxon>Actinomycetes</taxon>
        <taxon>Actinomycetales</taxon>
        <taxon>Actinomycetaceae</taxon>
        <taxon>Winkia</taxon>
    </lineage>
</organism>
<sequence>MFTGLVEATGKILAVTDNEGGKRIKISAPFASSLSYGESVAVNGVCLTVVDFAEDGFTADVMPETLRASNLAEVEKGQVVNLERALSLQDRLGGHLVQGHVDGVGKLVTRRRGQRWDELTFSLPTELARYVARKGSITINGVSLTVTEAGEASFGVALIPTTMRETNMGLLEEGDAVNLETDVIAKYVARLGGYDD</sequence>
<dbReference type="InterPro" id="IPR023366">
    <property type="entry name" value="ATP_synth_asu-like_sf"/>
</dbReference>
<dbReference type="SUPFAM" id="SSF63380">
    <property type="entry name" value="Riboflavin synthase domain-like"/>
    <property type="match status" value="2"/>
</dbReference>
<dbReference type="GO" id="GO:0004746">
    <property type="term" value="F:riboflavin synthase activity"/>
    <property type="evidence" value="ECO:0007669"/>
    <property type="project" value="UniProtKB-UniRule"/>
</dbReference>
<evidence type="ECO:0000256" key="11">
    <source>
        <dbReference type="PROSITE-ProRule" id="PRU00524"/>
    </source>
</evidence>
<dbReference type="NCBIfam" id="NF009566">
    <property type="entry name" value="PRK13020.1"/>
    <property type="match status" value="1"/>
</dbReference>
<dbReference type="RefSeq" id="WP_004806215.1">
    <property type="nucleotide sequence ID" value="NZ_CP116394.1"/>
</dbReference>
<comment type="subunit">
    <text evidence="4">Homotrimer.</text>
</comment>
<dbReference type="Gene3D" id="2.40.30.20">
    <property type="match status" value="2"/>
</dbReference>
<dbReference type="PIRSF" id="PIRSF000498">
    <property type="entry name" value="Riboflavin_syn_A"/>
    <property type="match status" value="1"/>
</dbReference>
<dbReference type="Pfam" id="PF00677">
    <property type="entry name" value="Lum_binding"/>
    <property type="match status" value="2"/>
</dbReference>
<comment type="catalytic activity">
    <reaction evidence="1">
        <text>2 6,7-dimethyl-8-(1-D-ribityl)lumazine + H(+) = 5-amino-6-(D-ribitylamino)uracil + riboflavin</text>
        <dbReference type="Rhea" id="RHEA:20772"/>
        <dbReference type="ChEBI" id="CHEBI:15378"/>
        <dbReference type="ChEBI" id="CHEBI:15934"/>
        <dbReference type="ChEBI" id="CHEBI:57986"/>
        <dbReference type="ChEBI" id="CHEBI:58201"/>
        <dbReference type="EC" id="2.5.1.9"/>
    </reaction>
</comment>
<feature type="repeat" description="Lumazine-binding" evidence="11">
    <location>
        <begin position="96"/>
        <end position="192"/>
    </location>
</feature>
<evidence type="ECO:0000256" key="3">
    <source>
        <dbReference type="ARBA" id="ARBA00004887"/>
    </source>
</evidence>
<feature type="domain" description="Lumazine-binding" evidence="12">
    <location>
        <begin position="1"/>
        <end position="95"/>
    </location>
</feature>
<dbReference type="FunFam" id="2.40.30.20:FF:000004">
    <property type="entry name" value="Riboflavin synthase, alpha subunit"/>
    <property type="match status" value="1"/>
</dbReference>
<dbReference type="InterPro" id="IPR017938">
    <property type="entry name" value="Riboflavin_synthase-like_b-brl"/>
</dbReference>
<dbReference type="InterPro" id="IPR026017">
    <property type="entry name" value="Lumazine-bd_dom"/>
</dbReference>
<dbReference type="FunFam" id="2.40.30.20:FF:000003">
    <property type="entry name" value="Riboflavin synthase, alpha subunit"/>
    <property type="match status" value="1"/>
</dbReference>
<keyword evidence="9" id="KW-0677">Repeat</keyword>
<evidence type="ECO:0000256" key="10">
    <source>
        <dbReference type="NCBIfam" id="TIGR00187"/>
    </source>
</evidence>
<dbReference type="NCBIfam" id="NF006767">
    <property type="entry name" value="PRK09289.1"/>
    <property type="match status" value="1"/>
</dbReference>
<comment type="pathway">
    <text evidence="3">Cofactor biosynthesis; riboflavin biosynthesis; riboflavin from 2-hydroxy-3-oxobutyl phosphate and 5-amino-6-(D-ribitylamino)uracil: step 2/2.</text>
</comment>
<evidence type="ECO:0000256" key="6">
    <source>
        <dbReference type="ARBA" id="ARBA00013950"/>
    </source>
</evidence>
<evidence type="ECO:0000313" key="14">
    <source>
        <dbReference type="Proteomes" id="UP001211044"/>
    </source>
</evidence>
<feature type="repeat" description="Lumazine-binding" evidence="11">
    <location>
        <begin position="1"/>
        <end position="95"/>
    </location>
</feature>
<keyword evidence="7" id="KW-0686">Riboflavin biosynthesis</keyword>
<evidence type="ECO:0000256" key="1">
    <source>
        <dbReference type="ARBA" id="ARBA00000968"/>
    </source>
</evidence>
<accession>A0AB38XRL2</accession>
<dbReference type="EMBL" id="CP116394">
    <property type="protein sequence ID" value="WCE46906.1"/>
    <property type="molecule type" value="Genomic_DNA"/>
</dbReference>
<evidence type="ECO:0000256" key="7">
    <source>
        <dbReference type="ARBA" id="ARBA00022619"/>
    </source>
</evidence>
<dbReference type="AlphaFoldDB" id="A0AB38XRL2"/>
<dbReference type="PANTHER" id="PTHR21098:SF12">
    <property type="entry name" value="RIBOFLAVIN SYNTHASE"/>
    <property type="match status" value="1"/>
</dbReference>
<evidence type="ECO:0000256" key="5">
    <source>
        <dbReference type="ARBA" id="ARBA00012827"/>
    </source>
</evidence>
<dbReference type="Proteomes" id="UP001211044">
    <property type="component" value="Chromosome"/>
</dbReference>
<name>A0AB38XRL2_9ACTO</name>
<protein>
    <recommendedName>
        <fullName evidence="6 10">Riboflavin synthase</fullName>
        <ecNumber evidence="5 10">2.5.1.9</ecNumber>
    </recommendedName>
</protein>
<evidence type="ECO:0000256" key="9">
    <source>
        <dbReference type="ARBA" id="ARBA00022737"/>
    </source>
</evidence>